<reference evidence="1" key="1">
    <citation type="submission" date="2023-04" db="EMBL/GenBank/DDBJ databases">
        <title>Draft Genome sequencing of Naganishia species isolated from polar environments using Oxford Nanopore Technology.</title>
        <authorList>
            <person name="Leo P."/>
            <person name="Venkateswaran K."/>
        </authorList>
    </citation>
    <scope>NUCLEOTIDE SEQUENCE</scope>
    <source>
        <strain evidence="1">MNA-CCFEE 5261</strain>
    </source>
</reference>
<sequence>TQESQELSELSISSSSSSSTIAAIDEVKADDSLIVVDWDGPDDPENPYNWPLLQKVIFAGEIAFLTLSVYMGSAIYTPGIDYLMEDLGITKVKATLPLTMFVIGYGLGPMVLSPMSENAIFGRTSIYIITLFFFFILQIPQSFGVGTHSIASLSVLRFLSGIFASPALATGVASFGDVVTLPYMPVGIASWSISAVCGPSMGPLIGAVLVNGSHGDWVWPFRFMMIISGACFLVLGFLLPESYGKTLLRRKAQRLRALTGNENIMSEGEIENKNMTVRELAIDTLWRPFEIALTEPVVLLIDLYISLVYSIMYLWFEAFPIVFVETYGFTLVELGVSYVSVMIGVLVGAVFYISVIYQVFTKKFFNGKGDTITPEVFLPVAIVGSLLMPIGIFIFGWSANPQHHWMGPIMGAAVFCTGAFLVFQTLFNYMAMSFPRYMASVFAGNDLFRSVIAGCFPLFGSALFNNLAIKKFPVAWGSSVLGFISLGMVAIPVTFALLGPKIRARSKYSGN</sequence>
<name>A0ACC2V2M3_9TREE</name>
<gene>
    <name evidence="1" type="primary">MDR1_2</name>
    <name evidence="1" type="ORF">QFC19_008351</name>
</gene>
<dbReference type="EMBL" id="JASBWR010000124">
    <property type="protein sequence ID" value="KAJ9093333.1"/>
    <property type="molecule type" value="Genomic_DNA"/>
</dbReference>
<protein>
    <submittedName>
        <fullName evidence="1">GTPase-activating protein</fullName>
    </submittedName>
</protein>
<accession>A0ACC2V2M3</accession>
<comment type="caution">
    <text evidence="1">The sequence shown here is derived from an EMBL/GenBank/DDBJ whole genome shotgun (WGS) entry which is preliminary data.</text>
</comment>
<proteinExistence type="predicted"/>
<evidence type="ECO:0000313" key="1">
    <source>
        <dbReference type="EMBL" id="KAJ9093333.1"/>
    </source>
</evidence>
<organism evidence="1 2">
    <name type="scientific">Naganishia cerealis</name>
    <dbReference type="NCBI Taxonomy" id="610337"/>
    <lineage>
        <taxon>Eukaryota</taxon>
        <taxon>Fungi</taxon>
        <taxon>Dikarya</taxon>
        <taxon>Basidiomycota</taxon>
        <taxon>Agaricomycotina</taxon>
        <taxon>Tremellomycetes</taxon>
        <taxon>Filobasidiales</taxon>
        <taxon>Filobasidiaceae</taxon>
        <taxon>Naganishia</taxon>
    </lineage>
</organism>
<dbReference type="Proteomes" id="UP001241377">
    <property type="component" value="Unassembled WGS sequence"/>
</dbReference>
<evidence type="ECO:0000313" key="2">
    <source>
        <dbReference type="Proteomes" id="UP001241377"/>
    </source>
</evidence>
<keyword evidence="2" id="KW-1185">Reference proteome</keyword>
<feature type="non-terminal residue" evidence="1">
    <location>
        <position position="1"/>
    </location>
</feature>